<accession>A0A0M3JFT7</accession>
<protein>
    <submittedName>
        <fullName evidence="4">EFG_C domain-containing protein</fullName>
    </submittedName>
</protein>
<evidence type="ECO:0000313" key="2">
    <source>
        <dbReference type="EMBL" id="VDK26773.1"/>
    </source>
</evidence>
<evidence type="ECO:0000313" key="3">
    <source>
        <dbReference type="Proteomes" id="UP000267096"/>
    </source>
</evidence>
<evidence type="ECO:0000313" key="4">
    <source>
        <dbReference type="WBParaSite" id="ASIM_0000649101-mRNA-1"/>
    </source>
</evidence>
<dbReference type="Gene3D" id="3.30.70.240">
    <property type="match status" value="1"/>
</dbReference>
<feature type="domain" description="Elongation factor EFG" evidence="1">
    <location>
        <begin position="13"/>
        <end position="60"/>
    </location>
</feature>
<dbReference type="OrthoDB" id="5855452at2759"/>
<name>A0A0M3JFT7_ANISI</name>
<dbReference type="Pfam" id="PF00679">
    <property type="entry name" value="EFG_C"/>
    <property type="match status" value="1"/>
</dbReference>
<gene>
    <name evidence="2" type="ORF">ASIM_LOCUS6270</name>
</gene>
<dbReference type="EMBL" id="UYRR01013383">
    <property type="protein sequence ID" value="VDK26773.1"/>
    <property type="molecule type" value="Genomic_DNA"/>
</dbReference>
<sequence length="70" mass="7455">MNVESGSESGRATGNMIRICARMPLAELSGISGTIRTITSGLGDLHMQLEGYEQVSEKAQALIKSRSKTS</sequence>
<keyword evidence="3" id="KW-1185">Reference proteome</keyword>
<dbReference type="InterPro" id="IPR035647">
    <property type="entry name" value="EFG_III/V"/>
</dbReference>
<proteinExistence type="predicted"/>
<reference evidence="4" key="1">
    <citation type="submission" date="2017-02" db="UniProtKB">
        <authorList>
            <consortium name="WormBaseParasite"/>
        </authorList>
    </citation>
    <scope>IDENTIFICATION</scope>
</reference>
<dbReference type="WBParaSite" id="ASIM_0000649101-mRNA-1">
    <property type="protein sequence ID" value="ASIM_0000649101-mRNA-1"/>
    <property type="gene ID" value="ASIM_0000649101"/>
</dbReference>
<dbReference type="Proteomes" id="UP000267096">
    <property type="component" value="Unassembled WGS sequence"/>
</dbReference>
<dbReference type="SUPFAM" id="SSF54980">
    <property type="entry name" value="EF-G C-terminal domain-like"/>
    <property type="match status" value="1"/>
</dbReference>
<evidence type="ECO:0000259" key="1">
    <source>
        <dbReference type="Pfam" id="PF00679"/>
    </source>
</evidence>
<dbReference type="AlphaFoldDB" id="A0A0M3JFT7"/>
<dbReference type="InterPro" id="IPR000640">
    <property type="entry name" value="EFG_V-like"/>
</dbReference>
<organism evidence="4">
    <name type="scientific">Anisakis simplex</name>
    <name type="common">Herring worm</name>
    <dbReference type="NCBI Taxonomy" id="6269"/>
    <lineage>
        <taxon>Eukaryota</taxon>
        <taxon>Metazoa</taxon>
        <taxon>Ecdysozoa</taxon>
        <taxon>Nematoda</taxon>
        <taxon>Chromadorea</taxon>
        <taxon>Rhabditida</taxon>
        <taxon>Spirurina</taxon>
        <taxon>Ascaridomorpha</taxon>
        <taxon>Ascaridoidea</taxon>
        <taxon>Anisakidae</taxon>
        <taxon>Anisakis</taxon>
        <taxon>Anisakis simplex complex</taxon>
    </lineage>
</organism>
<reference evidence="2 3" key="2">
    <citation type="submission" date="2018-11" db="EMBL/GenBank/DDBJ databases">
        <authorList>
            <consortium name="Pathogen Informatics"/>
        </authorList>
    </citation>
    <scope>NUCLEOTIDE SEQUENCE [LARGE SCALE GENOMIC DNA]</scope>
</reference>